<protein>
    <submittedName>
        <fullName evidence="3">Putative RNA-directed DNA polymerase</fullName>
        <ecNumber evidence="3">2.7.7.49</ecNumber>
    </submittedName>
</protein>
<reference evidence="3" key="1">
    <citation type="journal article" date="2018" name="Nat. Plants">
        <title>Whole-genome landscape of Medicago truncatula symbiotic genes.</title>
        <authorList>
            <person name="Pecrix Y."/>
            <person name="Gamas P."/>
            <person name="Carrere S."/>
        </authorList>
    </citation>
    <scope>NUCLEOTIDE SEQUENCE</scope>
    <source>
        <tissue evidence="3">Leaves</tissue>
    </source>
</reference>
<dbReference type="PANTHER" id="PTHR11439">
    <property type="entry name" value="GAG-POL-RELATED RETROTRANSPOSON"/>
    <property type="match status" value="1"/>
</dbReference>
<feature type="region of interest" description="Disordered" evidence="1">
    <location>
        <begin position="305"/>
        <end position="371"/>
    </location>
</feature>
<dbReference type="InterPro" id="IPR013103">
    <property type="entry name" value="RVT_2"/>
</dbReference>
<dbReference type="InterPro" id="IPR043502">
    <property type="entry name" value="DNA/RNA_pol_sf"/>
</dbReference>
<dbReference type="Gene3D" id="3.10.10.10">
    <property type="entry name" value="HIV Type 1 Reverse Transcriptase, subunit A, domain 1"/>
    <property type="match status" value="1"/>
</dbReference>
<sequence length="917" mass="103943">MMSTCGNFRNLENKKFHCNSCHINKSHKLPFSVSSIKTTAPLELLFSDVWGPSPITSVHGYKYYLVFVDHFTRYSWIYPLKSKTDVVTIFPNFHSKVETMFSYKVKSLYTDGGTEYIKLKPYLNSHGISHYISPPYTPEHIGIAERKHRHIVETSLTLMSHSHVPQKFWCYAFQMAVYLINRMPTTHLKNKCPHEILFGSTPNYLNLRVFGCLCYPWLRPYSQNKLSNRSMPCVFFGYSTQHHAYQCYHPPTQKLYLSRHVTFHESLFPFLLNLYASSTSSILNSNSNTSKHFPSHHPLIIQHLNHPIIPPPSPQNSNSSLIPTPLISPTTRTPTLSPQISQVPTNSSTRSLTGTASSTPHPSPESSRIVTRSVNQIHKPNPKYLLTTKHPIASSIEPTCVSQALKSSEWRNAMSAEFDALIQQGTWELVPQPQATNLIGCKWVYRIKRKPNGDIDRYKARLVAKGFHQRPGLDYTQTFSPVVKPTTIRLVLSLALQHNWPLRQLDVNNAFLHGFLSEEVYMQQPPGFIHPEKQHHVCRLRKSIYGLKQAPRAWFQTLQKFLCDYGFVNSKSDSSLFIFRTAGTILYTLVYVDDIIITGNSSIKVNECIAALAHTFSIKDLGNLHYFLGVEVIPSTAGLFLSQHKYIGDLLERTKMQDAKPVLTPMSTSALMCKDDGSTSTDTTFYRSTIGSLQYLSLTRPDIAFTVNKLAQFMQRPTATHLTALKRLLRYLKGTIFHGLLLQKPMYSSLTAYSDADWAGNKDDFTSTSAHLVYYGSNLISWKSSKQRAVARSSTEAEYRALANSAAEVTWIHSLLTELGVPISQSPLLLCDNLSATYLTHNPVYHSRMKHISIDIHFVRDLVQQGKLKVQHVCTVDQLADCLTKPLSKSRHQLLRNKIGVTDGTPILRGRVRPTTK</sequence>
<dbReference type="InterPro" id="IPR057670">
    <property type="entry name" value="SH3_retrovirus"/>
</dbReference>
<dbReference type="Pfam" id="PF25597">
    <property type="entry name" value="SH3_retrovirus"/>
    <property type="match status" value="1"/>
</dbReference>
<name>A0A396J4E8_MEDTR</name>
<organism evidence="3">
    <name type="scientific">Medicago truncatula</name>
    <name type="common">Barrel medic</name>
    <name type="synonym">Medicago tribuloides</name>
    <dbReference type="NCBI Taxonomy" id="3880"/>
    <lineage>
        <taxon>Eukaryota</taxon>
        <taxon>Viridiplantae</taxon>
        <taxon>Streptophyta</taxon>
        <taxon>Embryophyta</taxon>
        <taxon>Tracheophyta</taxon>
        <taxon>Spermatophyta</taxon>
        <taxon>Magnoliopsida</taxon>
        <taxon>eudicotyledons</taxon>
        <taxon>Gunneridae</taxon>
        <taxon>Pentapetalae</taxon>
        <taxon>rosids</taxon>
        <taxon>fabids</taxon>
        <taxon>Fabales</taxon>
        <taxon>Fabaceae</taxon>
        <taxon>Papilionoideae</taxon>
        <taxon>50 kb inversion clade</taxon>
        <taxon>NPAAA clade</taxon>
        <taxon>Hologalegina</taxon>
        <taxon>IRL clade</taxon>
        <taxon>Trifolieae</taxon>
        <taxon>Medicago</taxon>
    </lineage>
</organism>
<keyword evidence="3" id="KW-0808">Transferase</keyword>
<dbReference type="Gene3D" id="3.30.420.10">
    <property type="entry name" value="Ribonuclease H-like superfamily/Ribonuclease H"/>
    <property type="match status" value="1"/>
</dbReference>
<gene>
    <name evidence="3" type="ORF">MtrunA17_Chr2g0279231</name>
</gene>
<dbReference type="Pfam" id="PF07727">
    <property type="entry name" value="RVT_2"/>
    <property type="match status" value="1"/>
</dbReference>
<dbReference type="AlphaFoldDB" id="A0A396J4E8"/>
<dbReference type="Gramene" id="rna7282">
    <property type="protein sequence ID" value="RHN71658.1"/>
    <property type="gene ID" value="gene7282"/>
</dbReference>
<proteinExistence type="predicted"/>
<evidence type="ECO:0000259" key="2">
    <source>
        <dbReference type="PROSITE" id="PS50994"/>
    </source>
</evidence>
<dbReference type="GO" id="GO:0003676">
    <property type="term" value="F:nucleic acid binding"/>
    <property type="evidence" value="ECO:0007669"/>
    <property type="project" value="InterPro"/>
</dbReference>
<dbReference type="EMBL" id="PSQE01000002">
    <property type="protein sequence ID" value="RHN71658.1"/>
    <property type="molecule type" value="Genomic_DNA"/>
</dbReference>
<dbReference type="InterPro" id="IPR036397">
    <property type="entry name" value="RNaseH_sf"/>
</dbReference>
<dbReference type="SUPFAM" id="SSF56672">
    <property type="entry name" value="DNA/RNA polymerases"/>
    <property type="match status" value="1"/>
</dbReference>
<keyword evidence="3" id="KW-0548">Nucleotidyltransferase</keyword>
<evidence type="ECO:0000313" key="3">
    <source>
        <dbReference type="EMBL" id="RHN71658.1"/>
    </source>
</evidence>
<feature type="domain" description="Integrase catalytic" evidence="2">
    <location>
        <begin position="37"/>
        <end position="201"/>
    </location>
</feature>
<dbReference type="Pfam" id="PF00665">
    <property type="entry name" value="rve"/>
    <property type="match status" value="1"/>
</dbReference>
<feature type="compositionally biased region" description="Polar residues" evidence="1">
    <location>
        <begin position="327"/>
        <end position="371"/>
    </location>
</feature>
<keyword evidence="3" id="KW-0695">RNA-directed DNA polymerase</keyword>
<comment type="caution">
    <text evidence="3">The sequence shown here is derived from an EMBL/GenBank/DDBJ whole genome shotgun (WGS) entry which is preliminary data.</text>
</comment>
<dbReference type="EC" id="2.7.7.49" evidence="3"/>
<accession>A0A396J4E8</accession>
<dbReference type="PROSITE" id="PS50994">
    <property type="entry name" value="INTEGRASE"/>
    <property type="match status" value="1"/>
</dbReference>
<dbReference type="InterPro" id="IPR043128">
    <property type="entry name" value="Rev_trsase/Diguanyl_cyclase"/>
</dbReference>
<dbReference type="GO" id="GO:0015074">
    <property type="term" value="P:DNA integration"/>
    <property type="evidence" value="ECO:0007669"/>
    <property type="project" value="InterPro"/>
</dbReference>
<dbReference type="InterPro" id="IPR001584">
    <property type="entry name" value="Integrase_cat-core"/>
</dbReference>
<dbReference type="GO" id="GO:0003964">
    <property type="term" value="F:RNA-directed DNA polymerase activity"/>
    <property type="evidence" value="ECO:0007669"/>
    <property type="project" value="UniProtKB-KW"/>
</dbReference>
<dbReference type="PANTHER" id="PTHR11439:SF450">
    <property type="entry name" value="REVERSE TRANSCRIPTASE TY1_COPIA-TYPE DOMAIN-CONTAINING PROTEIN"/>
    <property type="match status" value="1"/>
</dbReference>
<dbReference type="InterPro" id="IPR012337">
    <property type="entry name" value="RNaseH-like_sf"/>
</dbReference>
<dbReference type="Gene3D" id="3.30.70.270">
    <property type="match status" value="1"/>
</dbReference>
<evidence type="ECO:0000256" key="1">
    <source>
        <dbReference type="SAM" id="MobiDB-lite"/>
    </source>
</evidence>
<dbReference type="SUPFAM" id="SSF53098">
    <property type="entry name" value="Ribonuclease H-like"/>
    <property type="match status" value="1"/>
</dbReference>
<dbReference type="CDD" id="cd09272">
    <property type="entry name" value="RNase_HI_RT_Ty1"/>
    <property type="match status" value="1"/>
</dbReference>
<dbReference type="Proteomes" id="UP000265566">
    <property type="component" value="Chromosome 2"/>
</dbReference>